<dbReference type="GO" id="GO:0004540">
    <property type="term" value="F:RNA nuclease activity"/>
    <property type="evidence" value="ECO:0007669"/>
    <property type="project" value="InterPro"/>
</dbReference>
<dbReference type="GO" id="GO:0005737">
    <property type="term" value="C:cytoplasm"/>
    <property type="evidence" value="ECO:0007669"/>
    <property type="project" value="TreeGrafter"/>
</dbReference>
<keyword evidence="4" id="KW-0378">Hydrolase</keyword>
<dbReference type="GO" id="GO:0016787">
    <property type="term" value="F:hydrolase activity"/>
    <property type="evidence" value="ECO:0007669"/>
    <property type="project" value="UniProtKB-KW"/>
</dbReference>
<evidence type="ECO:0000256" key="6">
    <source>
        <dbReference type="ARBA" id="ARBA00022884"/>
    </source>
</evidence>
<evidence type="ECO:0000256" key="7">
    <source>
        <dbReference type="ARBA" id="ARBA00023436"/>
    </source>
</evidence>
<dbReference type="CDD" id="cd04453">
    <property type="entry name" value="S1_RNase_E"/>
    <property type="match status" value="1"/>
</dbReference>
<keyword evidence="9" id="KW-0150">Chloroplast</keyword>
<keyword evidence="3" id="KW-0479">Metal-binding</keyword>
<gene>
    <name evidence="9" type="primary">rne</name>
</gene>
<keyword evidence="5" id="KW-0460">Magnesium</keyword>
<dbReference type="InterPro" id="IPR012340">
    <property type="entry name" value="NA-bd_OB-fold"/>
</dbReference>
<dbReference type="InterPro" id="IPR003029">
    <property type="entry name" value="S1_domain"/>
</dbReference>
<accession>A0A345U847</accession>
<dbReference type="SUPFAM" id="SSF50249">
    <property type="entry name" value="Nucleic acid-binding proteins"/>
    <property type="match status" value="1"/>
</dbReference>
<keyword evidence="9" id="KW-0934">Plastid</keyword>
<dbReference type="Gene3D" id="2.40.50.140">
    <property type="entry name" value="Nucleic acid-binding proteins"/>
    <property type="match status" value="1"/>
</dbReference>
<comment type="cofactor">
    <cofactor evidence="1">
        <name>Mg(2+)</name>
        <dbReference type="ChEBI" id="CHEBI:18420"/>
    </cofactor>
</comment>
<dbReference type="PANTHER" id="PTHR30001">
    <property type="entry name" value="RIBONUCLEASE"/>
    <property type="match status" value="1"/>
</dbReference>
<geneLocation type="chloroplast" evidence="9"/>
<sequence>MIKQIVISYYNNLAAIVNNNKIQEIITVNNLYQVNDIYIGTVERIFASINAAFIKLNQFGKSGFIHINDIKPIKREKHIQNIDEVLYVNQIILVQITKEPTIYKGPRLTANIHLHGKYLVLMPLCNTICISHKIHDYNERAYLYSLAILIKPVKMGLLIKSSSQGIKENIILNDLENLKQQWNFIEKAVIKKSSPLLLYKDEDLIKKIIRDFYEDNITKIIIDSKKGLNQLQYYLYKWNYKLKYKNTKLQLYKQERCILDQFYIKYAIKQALEPKVKLPYGGHIIIESHEALTIIDVNSGSFNQTCNSKEAILKTNFYAAIEIAYQLKVRNINGVIIIDFIDMFSQGDQLQLLEHFSKLLRIDNAKPQIVQLSELGLVELTRRRRGQSLQELFINDNKKNFFTNSTDSKLFKLLQNNSKYCNKLSNYRNIQYLFFKKKFKTNIILGNKYFKPNIKYTNPYFIYIDKSNTIQLLVPKANYIIPLQLYFDLVDTKLVLI</sequence>
<dbReference type="Pfam" id="PF10150">
    <property type="entry name" value="RNase_E_G"/>
    <property type="match status" value="1"/>
</dbReference>
<dbReference type="PROSITE" id="PS50126">
    <property type="entry name" value="S1"/>
    <property type="match status" value="1"/>
</dbReference>
<organism evidence="9">
    <name type="scientific">Hydropuntia rangiferina</name>
    <dbReference type="NCBI Taxonomy" id="338881"/>
    <lineage>
        <taxon>Eukaryota</taxon>
        <taxon>Rhodophyta</taxon>
        <taxon>Florideophyceae</taxon>
        <taxon>Rhodymeniophycidae</taxon>
        <taxon>Gracilariales</taxon>
        <taxon>Gracilariaceae</taxon>
        <taxon>Hydropuntia</taxon>
    </lineage>
</organism>
<evidence type="ECO:0000256" key="4">
    <source>
        <dbReference type="ARBA" id="ARBA00022801"/>
    </source>
</evidence>
<dbReference type="NCBIfam" id="TIGR00757">
    <property type="entry name" value="RNaseEG"/>
    <property type="match status" value="1"/>
</dbReference>
<dbReference type="GO" id="GO:0046872">
    <property type="term" value="F:metal ion binding"/>
    <property type="evidence" value="ECO:0007669"/>
    <property type="project" value="UniProtKB-KW"/>
</dbReference>
<evidence type="ECO:0000256" key="3">
    <source>
        <dbReference type="ARBA" id="ARBA00022723"/>
    </source>
</evidence>
<dbReference type="RefSeq" id="YP_009510960.1">
    <property type="nucleotide sequence ID" value="NC_039142.1"/>
</dbReference>
<comment type="similarity">
    <text evidence="2">Belongs to the RNase E/G family.</text>
</comment>
<evidence type="ECO:0000256" key="2">
    <source>
        <dbReference type="ARBA" id="ARBA00005522"/>
    </source>
</evidence>
<dbReference type="GO" id="GO:0003723">
    <property type="term" value="F:RNA binding"/>
    <property type="evidence" value="ECO:0007669"/>
    <property type="project" value="UniProtKB-KW"/>
</dbReference>
<feature type="domain" description="S1 motif" evidence="8">
    <location>
        <begin position="35"/>
        <end position="113"/>
    </location>
</feature>
<name>A0A345U847_9FLOR</name>
<dbReference type="GO" id="GO:0006364">
    <property type="term" value="P:rRNA processing"/>
    <property type="evidence" value="ECO:0007669"/>
    <property type="project" value="TreeGrafter"/>
</dbReference>
<evidence type="ECO:0000256" key="1">
    <source>
        <dbReference type="ARBA" id="ARBA00001946"/>
    </source>
</evidence>
<dbReference type="GeneID" id="37623412"/>
<evidence type="ECO:0000256" key="5">
    <source>
        <dbReference type="ARBA" id="ARBA00022842"/>
    </source>
</evidence>
<protein>
    <submittedName>
        <fullName evidence="9">Ribonuclease E</fullName>
    </submittedName>
</protein>
<comment type="function">
    <text evidence="7">Involved in intercistronic processing of primary transcripts from chloroplast operons. The endonucleolytic activity of the enzyme depends on the number of phosphates at the 5' end, is inhibited by structured RNA, and preferentially cleaves A/U-rich sequences.</text>
</comment>
<dbReference type="AlphaFoldDB" id="A0A345U847"/>
<proteinExistence type="inferred from homology"/>
<dbReference type="SMART" id="SM00316">
    <property type="entry name" value="S1"/>
    <property type="match status" value="1"/>
</dbReference>
<evidence type="ECO:0000259" key="8">
    <source>
        <dbReference type="PROSITE" id="PS50126"/>
    </source>
</evidence>
<reference evidence="9" key="1">
    <citation type="submission" date="2018-05" db="EMBL/GenBank/DDBJ databases">
        <title>Organellar genomes of Gracilariaceae.</title>
        <authorList>
            <person name="Iha C."/>
            <person name="Oliveira M.C."/>
        </authorList>
    </citation>
    <scope>NUCLEOTIDE SEQUENCE</scope>
</reference>
<evidence type="ECO:0000313" key="9">
    <source>
        <dbReference type="EMBL" id="AXI96633.1"/>
    </source>
</evidence>
<dbReference type="InterPro" id="IPR004659">
    <property type="entry name" value="RNase_E/G"/>
</dbReference>
<dbReference type="InterPro" id="IPR019307">
    <property type="entry name" value="RNA-bd_AU-1/RNase_E/G"/>
</dbReference>
<dbReference type="EMBL" id="MH396012">
    <property type="protein sequence ID" value="AXI96633.1"/>
    <property type="molecule type" value="Genomic_DNA"/>
</dbReference>
<keyword evidence="6" id="KW-0694">RNA-binding</keyword>
<dbReference type="PANTHER" id="PTHR30001:SF0">
    <property type="entry name" value="RIBONUCLEASE G"/>
    <property type="match status" value="1"/>
</dbReference>